<reference evidence="6" key="1">
    <citation type="submission" date="2025-08" db="UniProtKB">
        <authorList>
            <consortium name="Ensembl"/>
        </authorList>
    </citation>
    <scope>IDENTIFICATION</scope>
</reference>
<feature type="region of interest" description="Disordered" evidence="4">
    <location>
        <begin position="148"/>
        <end position="210"/>
    </location>
</feature>
<evidence type="ECO:0000256" key="4">
    <source>
        <dbReference type="SAM" id="MobiDB-lite"/>
    </source>
</evidence>
<dbReference type="Pfam" id="PF13516">
    <property type="entry name" value="LRR_6"/>
    <property type="match status" value="1"/>
</dbReference>
<keyword evidence="2" id="KW-0433">Leucine-rich repeat</keyword>
<evidence type="ECO:0000259" key="5">
    <source>
        <dbReference type="Pfam" id="PF07834"/>
    </source>
</evidence>
<dbReference type="GO" id="GO:0006913">
    <property type="term" value="P:nucleocytoplasmic transport"/>
    <property type="evidence" value="ECO:0007669"/>
    <property type="project" value="TreeGrafter"/>
</dbReference>
<dbReference type="InterPro" id="IPR009109">
    <property type="entry name" value="Ran_GTPase_activating_1_C"/>
</dbReference>
<dbReference type="PANTHER" id="PTHR24113:SF12">
    <property type="entry name" value="RAN GTPASE-ACTIVATING PROTEIN 1"/>
    <property type="match status" value="1"/>
</dbReference>
<dbReference type="InterPro" id="IPR001611">
    <property type="entry name" value="Leu-rich_rpt"/>
</dbReference>
<dbReference type="GO" id="GO:0048471">
    <property type="term" value="C:perinuclear region of cytoplasm"/>
    <property type="evidence" value="ECO:0007669"/>
    <property type="project" value="TreeGrafter"/>
</dbReference>
<sequence>MGSLEEVHMPQNGINHPGVTALASAMKHNSNLRILNLNDNTFTEKGAIAMAQALKHLRSIQVINFGDCLVRPAGALAIAETVSEGLPILKELNLAFGEITEEAALAVARSVKDKDQLEKLDLNGNYLGEDGCRAVKESMESVNMGALLGSLSEDEGEPEDDEDEDDEEEEDEEDEDEEEVEEEEEEEDEGIKLSTPPSAPRPPDVSSFLSFPSPDKLINLGAKRAALIEQQVDVSDSSKTAEAFLKIASVYKDENTEVKNAVLESIDALLIKAFSSSSFQGYSFVSCVLVLLGLIKSEEKVKPMRVAPGHLLALEHVVQQEYFPRENVAVLEAFLSRNNKALESCVNAKNSLHTTLQRVRAES</sequence>
<dbReference type="InterPro" id="IPR032675">
    <property type="entry name" value="LRR_dom_sf"/>
</dbReference>
<feature type="domain" description="Ran-GTPase activating protein 1 C-terminal" evidence="5">
    <location>
        <begin position="181"/>
        <end position="357"/>
    </location>
</feature>
<protein>
    <submittedName>
        <fullName evidence="6">RAN GTPase activating protein 1a</fullName>
    </submittedName>
</protein>
<dbReference type="GO" id="GO:0007165">
    <property type="term" value="P:signal transduction"/>
    <property type="evidence" value="ECO:0007669"/>
    <property type="project" value="InterPro"/>
</dbReference>
<evidence type="ECO:0000256" key="3">
    <source>
        <dbReference type="ARBA" id="ARBA00022737"/>
    </source>
</evidence>
<dbReference type="GO" id="GO:0005634">
    <property type="term" value="C:nucleus"/>
    <property type="evidence" value="ECO:0007669"/>
    <property type="project" value="TreeGrafter"/>
</dbReference>
<dbReference type="AlphaFoldDB" id="A0A3Q3FS28"/>
<dbReference type="SUPFAM" id="SSF52047">
    <property type="entry name" value="RNI-like"/>
    <property type="match status" value="1"/>
</dbReference>
<evidence type="ECO:0000256" key="2">
    <source>
        <dbReference type="ARBA" id="ARBA00022614"/>
    </source>
</evidence>
<dbReference type="Pfam" id="PF07834">
    <property type="entry name" value="RanGAP1_C"/>
    <property type="match status" value="1"/>
</dbReference>
<accession>A0A3Q3FS28</accession>
<dbReference type="Gene3D" id="1.25.40.200">
    <property type="entry name" value="Ran-GTPase activating protein 1, C-terminal domain"/>
    <property type="match status" value="1"/>
</dbReference>
<dbReference type="SMART" id="SM00368">
    <property type="entry name" value="LRR_RI"/>
    <property type="match status" value="5"/>
</dbReference>
<dbReference type="InParanoid" id="A0A3Q3FS28"/>
<dbReference type="InterPro" id="IPR036720">
    <property type="entry name" value="RanGAP1_C_sf"/>
</dbReference>
<dbReference type="GO" id="GO:0031267">
    <property type="term" value="F:small GTPase binding"/>
    <property type="evidence" value="ECO:0007669"/>
    <property type="project" value="TreeGrafter"/>
</dbReference>
<keyword evidence="7" id="KW-1185">Reference proteome</keyword>
<organism evidence="6 7">
    <name type="scientific">Labrus bergylta</name>
    <name type="common">ballan wrasse</name>
    <dbReference type="NCBI Taxonomy" id="56723"/>
    <lineage>
        <taxon>Eukaryota</taxon>
        <taxon>Metazoa</taxon>
        <taxon>Chordata</taxon>
        <taxon>Craniata</taxon>
        <taxon>Vertebrata</taxon>
        <taxon>Euteleostomi</taxon>
        <taxon>Actinopterygii</taxon>
        <taxon>Neopterygii</taxon>
        <taxon>Teleostei</taxon>
        <taxon>Neoteleostei</taxon>
        <taxon>Acanthomorphata</taxon>
        <taxon>Eupercaria</taxon>
        <taxon>Labriformes</taxon>
        <taxon>Labridae</taxon>
        <taxon>Labrus</taxon>
    </lineage>
</organism>
<dbReference type="Proteomes" id="UP000261660">
    <property type="component" value="Unplaced"/>
</dbReference>
<reference evidence="6" key="2">
    <citation type="submission" date="2025-09" db="UniProtKB">
        <authorList>
            <consortium name="Ensembl"/>
        </authorList>
    </citation>
    <scope>IDENTIFICATION</scope>
</reference>
<evidence type="ECO:0000313" key="7">
    <source>
        <dbReference type="Proteomes" id="UP000261660"/>
    </source>
</evidence>
<dbReference type="SUPFAM" id="SSF69099">
    <property type="entry name" value="Ran-GTPase activating protein 1 (RanGAP1), C-terminal domain"/>
    <property type="match status" value="1"/>
</dbReference>
<feature type="compositionally biased region" description="Acidic residues" evidence="4">
    <location>
        <begin position="152"/>
        <end position="189"/>
    </location>
</feature>
<evidence type="ECO:0000313" key="6">
    <source>
        <dbReference type="Ensembl" id="ENSLBEP00000022692.1"/>
    </source>
</evidence>
<dbReference type="PANTHER" id="PTHR24113">
    <property type="entry name" value="RAN GTPASE-ACTIVATING PROTEIN 1"/>
    <property type="match status" value="1"/>
</dbReference>
<dbReference type="GeneTree" id="ENSGT00440000039203"/>
<keyword evidence="3" id="KW-0677">Repeat</keyword>
<dbReference type="Ensembl" id="ENSLBET00000023877.1">
    <property type="protein sequence ID" value="ENSLBEP00000022692.1"/>
    <property type="gene ID" value="ENSLBEG00000017402.1"/>
</dbReference>
<evidence type="ECO:0000256" key="1">
    <source>
        <dbReference type="ARBA" id="ARBA00022468"/>
    </source>
</evidence>
<proteinExistence type="predicted"/>
<dbReference type="InterPro" id="IPR027038">
    <property type="entry name" value="RanGap"/>
</dbReference>
<dbReference type="GO" id="GO:0005829">
    <property type="term" value="C:cytosol"/>
    <property type="evidence" value="ECO:0007669"/>
    <property type="project" value="TreeGrafter"/>
</dbReference>
<dbReference type="GO" id="GO:0005096">
    <property type="term" value="F:GTPase activator activity"/>
    <property type="evidence" value="ECO:0007669"/>
    <property type="project" value="UniProtKB-KW"/>
</dbReference>
<dbReference type="Gene3D" id="3.80.10.10">
    <property type="entry name" value="Ribonuclease Inhibitor"/>
    <property type="match status" value="1"/>
</dbReference>
<name>A0A3Q3FS28_9LABR</name>
<keyword evidence="1" id="KW-0343">GTPase activation</keyword>
<dbReference type="STRING" id="56723.ENSLBEP00000022692"/>